<evidence type="ECO:0000256" key="1">
    <source>
        <dbReference type="SAM" id="MobiDB-lite"/>
    </source>
</evidence>
<dbReference type="Proteomes" id="UP000249758">
    <property type="component" value="Segment"/>
</dbReference>
<dbReference type="GeneID" id="36841277"/>
<evidence type="ECO:0000313" key="2">
    <source>
        <dbReference type="EMBL" id="AVK76822.1"/>
    </source>
</evidence>
<feature type="compositionally biased region" description="Basic residues" evidence="1">
    <location>
        <begin position="93"/>
        <end position="108"/>
    </location>
</feature>
<dbReference type="RefSeq" id="YP_009480818.1">
    <property type="nucleotide sequence ID" value="NC_037665.1"/>
</dbReference>
<name>A0A2U7UEJ5_9VIRU</name>
<protein>
    <submittedName>
        <fullName evidence="2">Uncharacterized protein</fullName>
    </submittedName>
</protein>
<sequence>MAFFYGRWMAPRRTRVTDKHAAFPNRQSARVSGAFESARSTSCLKYVSSFFYLAGLMRRSIWAFLPSPFVARAPPVGVAPSRCSADISPHAPHSARQKAKKKGTCCAH</sequence>
<dbReference type="KEGG" id="vg:36841277"/>
<gene>
    <name evidence="2" type="ORF">pmac_cds_134</name>
</gene>
<accession>A0A2U7UEJ5</accession>
<organism evidence="2">
    <name type="scientific">Pandoravirus macleodensis</name>
    <dbReference type="NCBI Taxonomy" id="2107707"/>
    <lineage>
        <taxon>Viruses</taxon>
        <taxon>Pandoravirus</taxon>
    </lineage>
</organism>
<reference evidence="2" key="1">
    <citation type="journal article" date="2018" name="Nat. Commun.">
        <title>Diversity and evolution of the emerging Pandoraviridae family.</title>
        <authorList>
            <person name="Legendre M."/>
            <person name="Fabre E."/>
            <person name="Poirot O."/>
            <person name="Jeudy S."/>
            <person name="Lartigue A."/>
            <person name="Alempic J.M."/>
            <person name="Beucher L."/>
            <person name="Philippe N."/>
            <person name="Bertaux L."/>
            <person name="Christo-Foroux E."/>
            <person name="Labadie K."/>
            <person name="Coute Y."/>
            <person name="Abergel C."/>
            <person name="Claverie J.M."/>
        </authorList>
    </citation>
    <scope>NUCLEOTIDE SEQUENCE [LARGE SCALE GENOMIC DNA]</scope>
    <source>
        <strain evidence="2">Macleodensis</strain>
    </source>
</reference>
<proteinExistence type="predicted"/>
<dbReference type="EMBL" id="MG011691">
    <property type="protein sequence ID" value="AVK76822.1"/>
    <property type="molecule type" value="Genomic_DNA"/>
</dbReference>
<feature type="region of interest" description="Disordered" evidence="1">
    <location>
        <begin position="85"/>
        <end position="108"/>
    </location>
</feature>